<evidence type="ECO:0000313" key="10">
    <source>
        <dbReference type="Proteomes" id="UP000505210"/>
    </source>
</evidence>
<dbReference type="GO" id="GO:0070478">
    <property type="term" value="P:nuclear-transcribed mRNA catabolic process, 3'-5' exonucleolytic nonsense-mediated decay"/>
    <property type="evidence" value="ECO:0007669"/>
    <property type="project" value="TreeGrafter"/>
</dbReference>
<sequence length="897" mass="100768">MDVSSAPFQLDLNQVFPFELDAFQREAIAALDAGKSVVVCAPTGSGKTLIGEYAIIRALKQNEELAAQGGRLCPRRVFYTTPLKALSNQKLRDFRDRFGEQNIGLLTGDVSINRDAPILVMTTEIFRNMLYGTPIGEVGTSLEGVDAVVLDECHYMNDRQRGTVWEESIIYCPREVQLVALSATVANSDQLTDWIDRVHGPTTLIYSDFRPVPLEFYFGSPKGLFPLLNEEKTAVNPRFKKKRGKQPRVRQEPTKISFLVSQLQQRDMLPAIYFIFSRRGCDQAVQEIETLSLVNEAEQAQLKTFIDLFLERNPEAVRASQIEPLYRGIAAHHAGILPAWKVLVEELFQRGLIKVVFATETLAAGINMPARTTVISSLSKRTDRGHRLLTASEFLQMAGRAGRRGMDDRGYVVTVQTPFEGATEAAYLATQGADPLVSQFTPSYGMVLNLLQTHSEEEARDLIERSFGQYLSTLYLRPQQLAIADLEAEVEQQQAQIAHVDAEILNSYEKLHDRIKEERRILKYLQQQAQELQVKDMHAALPFAIAGSILSLKGKYVPVAKPLPAVLVAKAQGGGQLPYFVCLGQDNRWRVVTANDVVGLHAELPRMAQVDHLTVPPELPPKPGQVRSGSEESAAIAQQIPPIPAPTEQAPEVVEQQAKVRELDLELQRHPARQFGNPGHILKRRKQVERLLEELGDRRAKLERHTHRYWQEFVNLMEILRRFGCLDGVVPTELGQIAAAIRGDNELWLGLAMASGELDDLDPHELVTVCAALTTEVSRPDVWTSYQVSARVESALEGLRSTRRQLFKLQHQYQVALPVWMEYDFIPLVEQWALGVEWPELCANTSLDEGDIVRVLRRTLDFMSQLPHVPYLPSSLRDNARRAIALIDRFPVNEGIE</sequence>
<evidence type="ECO:0000256" key="6">
    <source>
        <dbReference type="SAM" id="MobiDB-lite"/>
    </source>
</evidence>
<organism evidence="9 10">
    <name type="scientific">Thermoleptolyngbya sichuanensis A183</name>
    <dbReference type="NCBI Taxonomy" id="2737172"/>
    <lineage>
        <taxon>Bacteria</taxon>
        <taxon>Bacillati</taxon>
        <taxon>Cyanobacteriota</taxon>
        <taxon>Cyanophyceae</taxon>
        <taxon>Oculatellales</taxon>
        <taxon>Oculatellaceae</taxon>
        <taxon>Thermoleptolyngbya</taxon>
        <taxon>Thermoleptolyngbya sichuanensis</taxon>
    </lineage>
</organism>
<feature type="domain" description="Helicase ATP-binding" evidence="7">
    <location>
        <begin position="28"/>
        <end position="203"/>
    </location>
</feature>
<dbReference type="SMART" id="SM00487">
    <property type="entry name" value="DEXDc"/>
    <property type="match status" value="1"/>
</dbReference>
<keyword evidence="1" id="KW-0547">Nucleotide-binding</keyword>
<evidence type="ECO:0000256" key="4">
    <source>
        <dbReference type="ARBA" id="ARBA00022840"/>
    </source>
</evidence>
<keyword evidence="10" id="KW-1185">Reference proteome</keyword>
<dbReference type="GO" id="GO:0004386">
    <property type="term" value="F:helicase activity"/>
    <property type="evidence" value="ECO:0007669"/>
    <property type="project" value="UniProtKB-KW"/>
</dbReference>
<dbReference type="SMART" id="SM00490">
    <property type="entry name" value="HELICc"/>
    <property type="match status" value="1"/>
</dbReference>
<dbReference type="Gene3D" id="3.40.50.300">
    <property type="entry name" value="P-loop containing nucleotide triphosphate hydrolases"/>
    <property type="match status" value="2"/>
</dbReference>
<dbReference type="InterPro" id="IPR011545">
    <property type="entry name" value="DEAD/DEAH_box_helicase_dom"/>
</dbReference>
<reference evidence="9 10" key="1">
    <citation type="submission" date="2020-05" db="EMBL/GenBank/DDBJ databases">
        <title>Complete genome sequence of of a novel Thermoleptolyngbya strain isolated from hot springs of Ganzi, Sichuan China.</title>
        <authorList>
            <person name="Tang J."/>
            <person name="Daroch M."/>
            <person name="Li L."/>
            <person name="Waleron K."/>
            <person name="Waleron M."/>
            <person name="Waleron M."/>
        </authorList>
    </citation>
    <scope>NUCLEOTIDE SEQUENCE [LARGE SCALE GENOMIC DNA]</scope>
    <source>
        <strain evidence="9 10">PKUAC-SCTA183</strain>
    </source>
</reference>
<keyword evidence="4" id="KW-0067">ATP-binding</keyword>
<dbReference type="PANTHER" id="PTHR12131:SF1">
    <property type="entry name" value="ATP-DEPENDENT RNA HELICASE SUPV3L1, MITOCHONDRIAL-RELATED"/>
    <property type="match status" value="1"/>
</dbReference>
<dbReference type="Pfam" id="PF08148">
    <property type="entry name" value="DSHCT"/>
    <property type="match status" value="1"/>
</dbReference>
<evidence type="ECO:0000259" key="7">
    <source>
        <dbReference type="PROSITE" id="PS51192"/>
    </source>
</evidence>
<dbReference type="GO" id="GO:0003676">
    <property type="term" value="F:nucleic acid binding"/>
    <property type="evidence" value="ECO:0007669"/>
    <property type="project" value="InterPro"/>
</dbReference>
<dbReference type="AlphaFoldDB" id="A0A6M8B6L8"/>
<feature type="domain" description="Helicase C-terminal" evidence="8">
    <location>
        <begin position="280"/>
        <end position="451"/>
    </location>
</feature>
<dbReference type="GO" id="GO:0055087">
    <property type="term" value="C:Ski complex"/>
    <property type="evidence" value="ECO:0007669"/>
    <property type="project" value="TreeGrafter"/>
</dbReference>
<keyword evidence="5" id="KW-0175">Coiled coil</keyword>
<evidence type="ECO:0000256" key="2">
    <source>
        <dbReference type="ARBA" id="ARBA00022801"/>
    </source>
</evidence>
<evidence type="ECO:0000313" key="9">
    <source>
        <dbReference type="EMBL" id="QKD82644.1"/>
    </source>
</evidence>
<dbReference type="Proteomes" id="UP000505210">
    <property type="component" value="Chromosome"/>
</dbReference>
<dbReference type="SUPFAM" id="SSF52540">
    <property type="entry name" value="P-loop containing nucleoside triphosphate hydrolases"/>
    <property type="match status" value="1"/>
</dbReference>
<dbReference type="KEGG" id="theu:HPC62_11030"/>
<dbReference type="InterPro" id="IPR014001">
    <property type="entry name" value="Helicase_ATP-bd"/>
</dbReference>
<dbReference type="Pfam" id="PF00271">
    <property type="entry name" value="Helicase_C"/>
    <property type="match status" value="1"/>
</dbReference>
<dbReference type="GO" id="GO:0005524">
    <property type="term" value="F:ATP binding"/>
    <property type="evidence" value="ECO:0007669"/>
    <property type="project" value="UniProtKB-KW"/>
</dbReference>
<dbReference type="PROSITE" id="PS51194">
    <property type="entry name" value="HELICASE_CTER"/>
    <property type="match status" value="1"/>
</dbReference>
<keyword evidence="2" id="KW-0378">Hydrolase</keyword>
<dbReference type="EMBL" id="CP053661">
    <property type="protein sequence ID" value="QKD82644.1"/>
    <property type="molecule type" value="Genomic_DNA"/>
</dbReference>
<feature type="region of interest" description="Disordered" evidence="6">
    <location>
        <begin position="616"/>
        <end position="635"/>
    </location>
</feature>
<dbReference type="GO" id="GO:0016787">
    <property type="term" value="F:hydrolase activity"/>
    <property type="evidence" value="ECO:0007669"/>
    <property type="project" value="UniProtKB-KW"/>
</dbReference>
<dbReference type="Gene3D" id="1.10.3380.30">
    <property type="match status" value="1"/>
</dbReference>
<gene>
    <name evidence="9" type="ORF">HPC62_11030</name>
</gene>
<evidence type="ECO:0000256" key="5">
    <source>
        <dbReference type="SAM" id="Coils"/>
    </source>
</evidence>
<dbReference type="RefSeq" id="WP_172355623.1">
    <property type="nucleotide sequence ID" value="NZ_CP053661.1"/>
</dbReference>
<proteinExistence type="predicted"/>
<dbReference type="PROSITE" id="PS51192">
    <property type="entry name" value="HELICASE_ATP_BIND_1"/>
    <property type="match status" value="1"/>
</dbReference>
<dbReference type="InterPro" id="IPR027417">
    <property type="entry name" value="P-loop_NTPase"/>
</dbReference>
<dbReference type="Pfam" id="PF00270">
    <property type="entry name" value="DEAD"/>
    <property type="match status" value="1"/>
</dbReference>
<dbReference type="SMART" id="SM01142">
    <property type="entry name" value="DSHCT"/>
    <property type="match status" value="1"/>
</dbReference>
<evidence type="ECO:0000256" key="1">
    <source>
        <dbReference type="ARBA" id="ARBA00022741"/>
    </source>
</evidence>
<accession>A0A6M8B6L8</accession>
<dbReference type="InterPro" id="IPR012961">
    <property type="entry name" value="Ski2/MTR4_C"/>
</dbReference>
<name>A0A6M8B6L8_9CYAN</name>
<dbReference type="PANTHER" id="PTHR12131">
    <property type="entry name" value="ATP-DEPENDENT RNA AND DNA HELICASE"/>
    <property type="match status" value="1"/>
</dbReference>
<dbReference type="InterPro" id="IPR050699">
    <property type="entry name" value="RNA-DNA_Helicase"/>
</dbReference>
<protein>
    <submittedName>
        <fullName evidence="9">RNA helicase</fullName>
    </submittedName>
</protein>
<evidence type="ECO:0000259" key="8">
    <source>
        <dbReference type="PROSITE" id="PS51194"/>
    </source>
</evidence>
<keyword evidence="3 9" id="KW-0347">Helicase</keyword>
<dbReference type="InterPro" id="IPR001650">
    <property type="entry name" value="Helicase_C-like"/>
</dbReference>
<feature type="coiled-coil region" evidence="5">
    <location>
        <begin position="476"/>
        <end position="535"/>
    </location>
</feature>
<dbReference type="CDD" id="cd18795">
    <property type="entry name" value="SF2_C_Ski2"/>
    <property type="match status" value="1"/>
</dbReference>
<evidence type="ECO:0000256" key="3">
    <source>
        <dbReference type="ARBA" id="ARBA00022806"/>
    </source>
</evidence>